<evidence type="ECO:0000256" key="1">
    <source>
        <dbReference type="ARBA" id="ARBA00022679"/>
    </source>
</evidence>
<dbReference type="CDD" id="cd05568">
    <property type="entry name" value="PTS_IIB_bgl_like"/>
    <property type="match status" value="1"/>
</dbReference>
<feature type="domain" description="PTS EIIB type-2" evidence="7">
    <location>
        <begin position="419"/>
        <end position="509"/>
    </location>
</feature>
<evidence type="ECO:0000256" key="3">
    <source>
        <dbReference type="ARBA" id="ARBA00023015"/>
    </source>
</evidence>
<name>A0A7X2NMH0_9CLOT</name>
<feature type="domain" description="PRD" evidence="8">
    <location>
        <begin position="306"/>
        <end position="413"/>
    </location>
</feature>
<dbReference type="InterPro" id="IPR016152">
    <property type="entry name" value="PTrfase/Anion_transptr"/>
</dbReference>
<evidence type="ECO:0000256" key="5">
    <source>
        <dbReference type="ARBA" id="ARBA00023163"/>
    </source>
</evidence>
<dbReference type="InterPro" id="IPR011608">
    <property type="entry name" value="PRD"/>
</dbReference>
<dbReference type="EMBL" id="VUMD01000011">
    <property type="protein sequence ID" value="MSS37415.1"/>
    <property type="molecule type" value="Genomic_DNA"/>
</dbReference>
<dbReference type="RefSeq" id="WP_154472863.1">
    <property type="nucleotide sequence ID" value="NZ_DBEWUL010000132.1"/>
</dbReference>
<evidence type="ECO:0000259" key="8">
    <source>
        <dbReference type="PROSITE" id="PS51372"/>
    </source>
</evidence>
<dbReference type="Proteomes" id="UP000429958">
    <property type="component" value="Unassembled WGS sequence"/>
</dbReference>
<dbReference type="GO" id="GO:0009401">
    <property type="term" value="P:phosphoenolpyruvate-dependent sugar phosphotransferase system"/>
    <property type="evidence" value="ECO:0007669"/>
    <property type="project" value="InterPro"/>
</dbReference>
<feature type="domain" description="PTS EIIA type-2" evidence="6">
    <location>
        <begin position="554"/>
        <end position="695"/>
    </location>
</feature>
<keyword evidence="3" id="KW-0805">Transcription regulation</keyword>
<dbReference type="AlphaFoldDB" id="A0A7X2NMH0"/>
<organism evidence="9 10">
    <name type="scientific">Clostridium porci</name>
    <dbReference type="NCBI Taxonomy" id="2605778"/>
    <lineage>
        <taxon>Bacteria</taxon>
        <taxon>Bacillati</taxon>
        <taxon>Bacillota</taxon>
        <taxon>Clostridia</taxon>
        <taxon>Eubacteriales</taxon>
        <taxon>Clostridiaceae</taxon>
        <taxon>Clostridium</taxon>
    </lineage>
</organism>
<dbReference type="InterPro" id="IPR036095">
    <property type="entry name" value="PTS_EIIB-like_sf"/>
</dbReference>
<protein>
    <submittedName>
        <fullName evidence="9">BglG family transcription antiterminator</fullName>
    </submittedName>
</protein>
<keyword evidence="10" id="KW-1185">Reference proteome</keyword>
<comment type="caution">
    <text evidence="9">The sequence shown here is derived from an EMBL/GenBank/DDBJ whole genome shotgun (WGS) entry which is preliminary data.</text>
</comment>
<keyword evidence="5" id="KW-0804">Transcription</keyword>
<dbReference type="Gene3D" id="1.10.1790.10">
    <property type="entry name" value="PRD domain"/>
    <property type="match status" value="2"/>
</dbReference>
<dbReference type="InterPro" id="IPR007737">
    <property type="entry name" value="Mga_HTH"/>
</dbReference>
<accession>A0A7X2NMH0</accession>
<feature type="domain" description="PRD" evidence="8">
    <location>
        <begin position="197"/>
        <end position="302"/>
    </location>
</feature>
<dbReference type="InterPro" id="IPR002178">
    <property type="entry name" value="PTS_EIIA_type-2_dom"/>
</dbReference>
<dbReference type="GO" id="GO:0008982">
    <property type="term" value="F:protein-N(PI)-phosphohistidine-sugar phosphotransferase activity"/>
    <property type="evidence" value="ECO:0007669"/>
    <property type="project" value="InterPro"/>
</dbReference>
<evidence type="ECO:0000259" key="6">
    <source>
        <dbReference type="PROSITE" id="PS51094"/>
    </source>
</evidence>
<evidence type="ECO:0000313" key="10">
    <source>
        <dbReference type="Proteomes" id="UP000429958"/>
    </source>
</evidence>
<evidence type="ECO:0000256" key="4">
    <source>
        <dbReference type="ARBA" id="ARBA00023159"/>
    </source>
</evidence>
<dbReference type="InterPro" id="IPR050661">
    <property type="entry name" value="BglG_antiterminators"/>
</dbReference>
<dbReference type="CDD" id="cd00211">
    <property type="entry name" value="PTS_IIA_fru"/>
    <property type="match status" value="1"/>
</dbReference>
<sequence length="700" mass="81656">MLNKRIVTILRDICIDGKAAGVEALAAQYGISNRMVRYDLNHINEFLKENGFSTQLKVKKSEVMFDTSAKERETIKALIDSWYDRDYILSRKERAVWIIFRLLHPSLQGIITYETLCEELKISRSTLICDIRYVRKRLEGWNLKMVSIGKKGFCCIGKEKAIRSCIRNFLTGEKAYAAEQLFEYQVRFHSPEMNLYSFTKEEIDWIKDETDRMQKKVGVILSDMDLVKFISVILIAVRRIRMGCLIDSFEAVRPDIKNWREYDCCRRLRDRLSKRYDIMIPEDEIIYLMSYFISASKTYGLKGEREDCLKEDLIANKIIARFNKITGKHISFSEEMNEYFMNHVKSMVFRMEFDISVTNPFLDEIKQKYPQIFISILDSCSFLEQYFGKRLSEHEIGYMALYFQMALEDEGKEEHLQEKKIVITCASGVVTGKVIANRLKKRFKFHLLGTTSCHHIQEFLKQEEPDLIISSIPLKETLAVPVIVVSPMLTKEDINNLKDMLPAVEKQKDNKQLMEEILSVVEEHVEPVQMERIKNILKMNFHIEPVTAYKEISRILSLEDILLNLQVSDWREGIRLSAEPMQKKGIIGDSYITRMIETVERLGAYIVITDDIAMPHAAPGDDVYSFGITMAVFNEPIAIFNRDGIKMFIAIAMKEEENYRDVIMEIMELAEDRTFIELMYHAKSPENIYRYIVYGDSAEQ</sequence>
<dbReference type="PROSITE" id="PS51094">
    <property type="entry name" value="PTS_EIIA_TYPE_2"/>
    <property type="match status" value="1"/>
</dbReference>
<dbReference type="PANTHER" id="PTHR30185:SF18">
    <property type="entry name" value="TRANSCRIPTIONAL REGULATOR MTLR"/>
    <property type="match status" value="1"/>
</dbReference>
<dbReference type="SUPFAM" id="SSF55804">
    <property type="entry name" value="Phoshotransferase/anion transport protein"/>
    <property type="match status" value="1"/>
</dbReference>
<dbReference type="Pfam" id="PF05043">
    <property type="entry name" value="Mga"/>
    <property type="match status" value="1"/>
</dbReference>
<evidence type="ECO:0000259" key="7">
    <source>
        <dbReference type="PROSITE" id="PS51099"/>
    </source>
</evidence>
<keyword evidence="4" id="KW-0010">Activator</keyword>
<dbReference type="Pfam" id="PF00874">
    <property type="entry name" value="PRD"/>
    <property type="match status" value="2"/>
</dbReference>
<dbReference type="Pfam" id="PF00359">
    <property type="entry name" value="PTS_EIIA_2"/>
    <property type="match status" value="1"/>
</dbReference>
<dbReference type="PANTHER" id="PTHR30185">
    <property type="entry name" value="CRYPTIC BETA-GLUCOSIDE BGL OPERON ANTITERMINATOR"/>
    <property type="match status" value="1"/>
</dbReference>
<dbReference type="SUPFAM" id="SSF63520">
    <property type="entry name" value="PTS-regulatory domain, PRD"/>
    <property type="match status" value="2"/>
</dbReference>
<gene>
    <name evidence="9" type="ORF">FYJ39_12720</name>
</gene>
<keyword evidence="2" id="KW-0677">Repeat</keyword>
<dbReference type="SUPFAM" id="SSF52794">
    <property type="entry name" value="PTS system IIB component-like"/>
    <property type="match status" value="1"/>
</dbReference>
<dbReference type="PROSITE" id="PS51099">
    <property type="entry name" value="PTS_EIIB_TYPE_2"/>
    <property type="match status" value="1"/>
</dbReference>
<proteinExistence type="predicted"/>
<dbReference type="InterPro" id="IPR036634">
    <property type="entry name" value="PRD_sf"/>
</dbReference>
<keyword evidence="1" id="KW-0808">Transferase</keyword>
<dbReference type="Gene3D" id="3.40.50.2300">
    <property type="match status" value="1"/>
</dbReference>
<reference evidence="9 10" key="1">
    <citation type="submission" date="2019-08" db="EMBL/GenBank/DDBJ databases">
        <title>In-depth cultivation of the pig gut microbiome towards novel bacterial diversity and tailored functional studies.</title>
        <authorList>
            <person name="Wylensek D."/>
            <person name="Hitch T.C.A."/>
            <person name="Clavel T."/>
        </authorList>
    </citation>
    <scope>NUCLEOTIDE SEQUENCE [LARGE SCALE GENOMIC DNA]</scope>
    <source>
        <strain evidence="9 10">WCA-389-WT-23D1</strain>
    </source>
</reference>
<dbReference type="PROSITE" id="PS51372">
    <property type="entry name" value="PRD_2"/>
    <property type="match status" value="2"/>
</dbReference>
<evidence type="ECO:0000313" key="9">
    <source>
        <dbReference type="EMBL" id="MSS37415.1"/>
    </source>
</evidence>
<dbReference type="InterPro" id="IPR013011">
    <property type="entry name" value="PTS_EIIB_2"/>
</dbReference>
<dbReference type="GO" id="GO:0006355">
    <property type="term" value="P:regulation of DNA-templated transcription"/>
    <property type="evidence" value="ECO:0007669"/>
    <property type="project" value="InterPro"/>
</dbReference>
<evidence type="ECO:0000256" key="2">
    <source>
        <dbReference type="ARBA" id="ARBA00022737"/>
    </source>
</evidence>
<dbReference type="Gene3D" id="3.40.930.10">
    <property type="entry name" value="Mannitol-specific EII, Chain A"/>
    <property type="match status" value="1"/>
</dbReference>